<dbReference type="PANTHER" id="PTHR48054">
    <property type="entry name" value="RECEPTOR KINASE-LIKE PROTEIN XA21"/>
    <property type="match status" value="1"/>
</dbReference>
<proteinExistence type="predicted"/>
<evidence type="ECO:0000256" key="1">
    <source>
        <dbReference type="ARBA" id="ARBA00022614"/>
    </source>
</evidence>
<name>A0A9W6ZDA8_9STRA</name>
<dbReference type="PANTHER" id="PTHR48054:SF82">
    <property type="entry name" value="LRR RECEPTOR-LIKE SERINE_THREONINE-PROTEIN KINASE FLS2"/>
    <property type="match status" value="1"/>
</dbReference>
<dbReference type="EMBL" id="BRXW01000362">
    <property type="protein sequence ID" value="GMH48010.1"/>
    <property type="molecule type" value="Genomic_DNA"/>
</dbReference>
<evidence type="ECO:0000256" key="2">
    <source>
        <dbReference type="ARBA" id="ARBA00022737"/>
    </source>
</evidence>
<feature type="region of interest" description="Disordered" evidence="3">
    <location>
        <begin position="619"/>
        <end position="644"/>
    </location>
</feature>
<dbReference type="Gene3D" id="3.80.10.10">
    <property type="entry name" value="Ribonuclease Inhibitor"/>
    <property type="match status" value="1"/>
</dbReference>
<dbReference type="AlphaFoldDB" id="A0A9W6ZDA8"/>
<dbReference type="FunFam" id="3.80.10.10:FF:000041">
    <property type="entry name" value="LRR receptor-like serine/threonine-protein kinase ERECTA"/>
    <property type="match status" value="1"/>
</dbReference>
<keyword evidence="1" id="KW-0433">Leucine-rich repeat</keyword>
<gene>
    <name evidence="4" type="ORF">TrLO_g12600</name>
</gene>
<reference evidence="5" key="1">
    <citation type="journal article" date="2023" name="Commun. Biol.">
        <title>Genome analysis of Parmales, the sister group of diatoms, reveals the evolutionary specialization of diatoms from phago-mixotrophs to photoautotrophs.</title>
        <authorList>
            <person name="Ban H."/>
            <person name="Sato S."/>
            <person name="Yoshikawa S."/>
            <person name="Yamada K."/>
            <person name="Nakamura Y."/>
            <person name="Ichinomiya M."/>
            <person name="Sato N."/>
            <person name="Blanc-Mathieu R."/>
            <person name="Endo H."/>
            <person name="Kuwata A."/>
            <person name="Ogata H."/>
        </authorList>
    </citation>
    <scope>NUCLEOTIDE SEQUENCE [LARGE SCALE GENOMIC DNA]</scope>
    <source>
        <strain evidence="5">NIES 3700</strain>
    </source>
</reference>
<dbReference type="InterPro" id="IPR032675">
    <property type="entry name" value="LRR_dom_sf"/>
</dbReference>
<evidence type="ECO:0000256" key="3">
    <source>
        <dbReference type="SAM" id="MobiDB-lite"/>
    </source>
</evidence>
<dbReference type="InterPro" id="IPR052592">
    <property type="entry name" value="LRR-RLK"/>
</dbReference>
<dbReference type="OrthoDB" id="46789at2759"/>
<accession>A0A9W6ZDA8</accession>
<dbReference type="SUPFAM" id="SSF52058">
    <property type="entry name" value="L domain-like"/>
    <property type="match status" value="1"/>
</dbReference>
<dbReference type="Pfam" id="PF00560">
    <property type="entry name" value="LRR_1"/>
    <property type="match status" value="3"/>
</dbReference>
<keyword evidence="5" id="KW-1185">Reference proteome</keyword>
<keyword evidence="2" id="KW-0677">Repeat</keyword>
<sequence>MSGRAGRGGGARSNTASNQNTTLKEDIATILECYQAMGGNQVTLREGAGNDYTKWTGLELKSMRVQKVKWCNINLEGALPPNFGNLSELQVLHIYSNSLRSQIPWSLCRLANLTSLSISNNKFYGPLPKAIGNLKNLTQLFAFNNGITGTLPESIYQCIELRMIDLSNNSIEGRLSSDIVNLQHLSELHLNSNKFSGDVPAELGLVEKLRRVRLHNNKFNDCSSISSVLAERDGVIEVIMDDNLNVHVEKGARASNLKGLENTDELLNEFDAIFDHDLGNMSSHYEYIRALQDKQSELLSVLTNKIINKKKVDKLVADAKEIAGMMVWKLRRKFHDIVKGYRCRNEGKWNLLRELRNKAEEEVVKQISYGDEKYSRGELLFCKAGWTKLKLLERVRREVVDVINDLVEGSGSSFVDLLKAFGIEEDDMEYEGFGLLSPLADEKFVLRGGRGAAGGMARDIRCLVGIERMERREEGSNIDINHVRLGFEDPSILAVVVTYFMNNFHVVRCMNVFRDGMIYEDMPGVYLWIDLENDGYIVKVVLSLWGVMKIEEEVRKFREVEEAEGAIEVCMERFGRRLRKKGAREGGGAVVVGGEEKQEDEVVVRVRARVMEKTASKVVKRGNGRGGKATTKEGFWGGTATAET</sequence>
<evidence type="ECO:0000313" key="5">
    <source>
        <dbReference type="Proteomes" id="UP001165122"/>
    </source>
</evidence>
<organism evidence="4 5">
    <name type="scientific">Triparma laevis f. longispina</name>
    <dbReference type="NCBI Taxonomy" id="1714387"/>
    <lineage>
        <taxon>Eukaryota</taxon>
        <taxon>Sar</taxon>
        <taxon>Stramenopiles</taxon>
        <taxon>Ochrophyta</taxon>
        <taxon>Bolidophyceae</taxon>
        <taxon>Parmales</taxon>
        <taxon>Triparmaceae</taxon>
        <taxon>Triparma</taxon>
    </lineage>
</organism>
<dbReference type="Proteomes" id="UP001165122">
    <property type="component" value="Unassembled WGS sequence"/>
</dbReference>
<comment type="caution">
    <text evidence="4">The sequence shown here is derived from an EMBL/GenBank/DDBJ whole genome shotgun (WGS) entry which is preliminary data.</text>
</comment>
<dbReference type="InterPro" id="IPR001611">
    <property type="entry name" value="Leu-rich_rpt"/>
</dbReference>
<evidence type="ECO:0000313" key="4">
    <source>
        <dbReference type="EMBL" id="GMH48010.1"/>
    </source>
</evidence>
<protein>
    <submittedName>
        <fullName evidence="4">Uncharacterized protein</fullName>
    </submittedName>
</protein>